<dbReference type="Proteomes" id="UP000054558">
    <property type="component" value="Unassembled WGS sequence"/>
</dbReference>
<name>A0A1Y1HNY1_KLENI</name>
<evidence type="ECO:0000259" key="1">
    <source>
        <dbReference type="Pfam" id="PF09353"/>
    </source>
</evidence>
<gene>
    <name evidence="2" type="ORF">KFL_000520220</name>
</gene>
<proteinExistence type="predicted"/>
<dbReference type="OMA" id="PELKFMP"/>
<dbReference type="OrthoDB" id="5696at2759"/>
<reference evidence="2 3" key="1">
    <citation type="journal article" date="2014" name="Nat. Commun.">
        <title>Klebsormidium flaccidum genome reveals primary factors for plant terrestrial adaptation.</title>
        <authorList>
            <person name="Hori K."/>
            <person name="Maruyama F."/>
            <person name="Fujisawa T."/>
            <person name="Togashi T."/>
            <person name="Yamamoto N."/>
            <person name="Seo M."/>
            <person name="Sato S."/>
            <person name="Yamada T."/>
            <person name="Mori H."/>
            <person name="Tajima N."/>
            <person name="Moriyama T."/>
            <person name="Ikeuchi M."/>
            <person name="Watanabe M."/>
            <person name="Wada H."/>
            <person name="Kobayashi K."/>
            <person name="Saito M."/>
            <person name="Masuda T."/>
            <person name="Sasaki-Sekimoto Y."/>
            <person name="Mashiguchi K."/>
            <person name="Awai K."/>
            <person name="Shimojima M."/>
            <person name="Masuda S."/>
            <person name="Iwai M."/>
            <person name="Nobusawa T."/>
            <person name="Narise T."/>
            <person name="Kondo S."/>
            <person name="Saito H."/>
            <person name="Sato R."/>
            <person name="Murakawa M."/>
            <person name="Ihara Y."/>
            <person name="Oshima-Yamada Y."/>
            <person name="Ohtaka K."/>
            <person name="Satoh M."/>
            <person name="Sonobe K."/>
            <person name="Ishii M."/>
            <person name="Ohtani R."/>
            <person name="Kanamori-Sato M."/>
            <person name="Honoki R."/>
            <person name="Miyazaki D."/>
            <person name="Mochizuki H."/>
            <person name="Umetsu J."/>
            <person name="Higashi K."/>
            <person name="Shibata D."/>
            <person name="Kamiya Y."/>
            <person name="Sato N."/>
            <person name="Nakamura Y."/>
            <person name="Tabata S."/>
            <person name="Ida S."/>
            <person name="Kurokawa K."/>
            <person name="Ohta H."/>
        </authorList>
    </citation>
    <scope>NUCLEOTIDE SEQUENCE [LARGE SCALE GENOMIC DNA]</scope>
    <source>
        <strain evidence="2 3">NIES-2285</strain>
    </source>
</reference>
<evidence type="ECO:0000313" key="2">
    <source>
        <dbReference type="EMBL" id="GAQ80350.1"/>
    </source>
</evidence>
<dbReference type="EMBL" id="DF237001">
    <property type="protein sequence ID" value="GAQ80350.1"/>
    <property type="molecule type" value="Genomic_DNA"/>
</dbReference>
<dbReference type="InterPro" id="IPR018962">
    <property type="entry name" value="DUF1995"/>
</dbReference>
<dbReference type="InterPro" id="IPR053021">
    <property type="entry name" value="Chloroplast_ADK"/>
</dbReference>
<organism evidence="2 3">
    <name type="scientific">Klebsormidium nitens</name>
    <name type="common">Green alga</name>
    <name type="synonym">Ulothrix nitens</name>
    <dbReference type="NCBI Taxonomy" id="105231"/>
    <lineage>
        <taxon>Eukaryota</taxon>
        <taxon>Viridiplantae</taxon>
        <taxon>Streptophyta</taxon>
        <taxon>Klebsormidiophyceae</taxon>
        <taxon>Klebsormidiales</taxon>
        <taxon>Klebsormidiaceae</taxon>
        <taxon>Klebsormidium</taxon>
    </lineage>
</organism>
<feature type="domain" description="DUF1995" evidence="1">
    <location>
        <begin position="102"/>
        <end position="317"/>
    </location>
</feature>
<keyword evidence="3" id="KW-1185">Reference proteome</keyword>
<accession>A0A1Y1HNY1</accession>
<evidence type="ECO:0000313" key="3">
    <source>
        <dbReference type="Proteomes" id="UP000054558"/>
    </source>
</evidence>
<dbReference type="PANTHER" id="PTHR35509">
    <property type="entry name" value="DOMAIN PROTEIN, PUTATIVE (DUF1995)-RELATED"/>
    <property type="match status" value="1"/>
</dbReference>
<dbReference type="STRING" id="105231.A0A1Y1HNY1"/>
<dbReference type="AlphaFoldDB" id="A0A1Y1HNY1"/>
<dbReference type="PANTHER" id="PTHR35509:SF1">
    <property type="entry name" value="DOMAIN PROTEIN, PUTATIVE (DUF1995)-RELATED"/>
    <property type="match status" value="1"/>
</dbReference>
<dbReference type="Pfam" id="PF09353">
    <property type="entry name" value="DUF1995"/>
    <property type="match status" value="1"/>
</dbReference>
<sequence>MASTALLAPKCGACRLSSKSLLNSSNAESSTQIVAPSFCKAALTLPGSNNVRATLGSKRLCQIRPLQRMFREAAQSHRCGVRAQAAPSSGVAEDVREDDVLPDSLHGAVYQSAEAAARLFDSGGDRALVELLFPELESMANEGDQQRLWDLCKEFVLAFQEKSGIEKLRVVFADMGAAAMLAHKWADAPFTISSLNDRKPVQDDDEAAILVSPDHTALRAVEKVVKAFDEHEFVRPLVLWNPRLISGDVGVGLNVRNLRQGMLGTFTVAYSLKSLPNGSVYRSYPDPWKVFFADSKLPGRYNLAGVSDERPGPDQIERLAMGESARDSGREEPTTVDKAAGVINSFSRFMKSLSQ</sequence>
<protein>
    <recommendedName>
        <fullName evidence="1">DUF1995 domain-containing protein</fullName>
    </recommendedName>
</protein>